<keyword evidence="1" id="KW-0597">Phosphoprotein</keyword>
<dbReference type="GO" id="GO:0005102">
    <property type="term" value="F:signaling receptor binding"/>
    <property type="evidence" value="ECO:0007669"/>
    <property type="project" value="TreeGrafter"/>
</dbReference>
<dbReference type="HOGENOM" id="CLU_012993_0_0_1"/>
<dbReference type="Ensembl" id="ENSTNIT00000016273.1">
    <property type="protein sequence ID" value="ENSTNIP00000016062.1"/>
    <property type="gene ID" value="ENSTNIG00000013081.1"/>
</dbReference>
<dbReference type="SMART" id="SM01282">
    <property type="entry name" value="DBB"/>
    <property type="match status" value="1"/>
</dbReference>
<feature type="region of interest" description="Disordered" evidence="2">
    <location>
        <begin position="466"/>
        <end position="486"/>
    </location>
</feature>
<reference evidence="5" key="1">
    <citation type="journal article" date="2004" name="Nature">
        <title>Genome duplication in the teleost fish Tetraodon nigroviridis reveals the early vertebrate proto-karyotype.</title>
        <authorList>
            <person name="Jaillon O."/>
            <person name="Aury J.-M."/>
            <person name="Brunet F."/>
            <person name="Petit J.-L."/>
            <person name="Stange-Thomann N."/>
            <person name="Mauceli E."/>
            <person name="Bouneau L."/>
            <person name="Fischer C."/>
            <person name="Ozouf-Costaz C."/>
            <person name="Bernot A."/>
            <person name="Nicaud S."/>
            <person name="Jaffe D."/>
            <person name="Fisher S."/>
            <person name="Lutfalla G."/>
            <person name="Dossat C."/>
            <person name="Segurens B."/>
            <person name="Dasilva C."/>
            <person name="Salanoubat M."/>
            <person name="Levy M."/>
            <person name="Boudet N."/>
            <person name="Castellano S."/>
            <person name="Anthouard V."/>
            <person name="Jubin C."/>
            <person name="Castelli V."/>
            <person name="Katinka M."/>
            <person name="Vacherie B."/>
            <person name="Biemont C."/>
            <person name="Skalli Z."/>
            <person name="Cattolico L."/>
            <person name="Poulain J."/>
            <person name="De Berardinis V."/>
            <person name="Cruaud C."/>
            <person name="Duprat S."/>
            <person name="Brottier P."/>
            <person name="Coutanceau J.-P."/>
            <person name="Gouzy J."/>
            <person name="Parra G."/>
            <person name="Lardier G."/>
            <person name="Chapple C."/>
            <person name="McKernan K.J."/>
            <person name="McEwan P."/>
            <person name="Bosak S."/>
            <person name="Kellis M."/>
            <person name="Volff J.-N."/>
            <person name="Guigo R."/>
            <person name="Zody M.C."/>
            <person name="Mesirov J."/>
            <person name="Lindblad-Toh K."/>
            <person name="Birren B."/>
            <person name="Nusbaum C."/>
            <person name="Kahn D."/>
            <person name="Robinson-Rechavi M."/>
            <person name="Laudet V."/>
            <person name="Schachter V."/>
            <person name="Quetier F."/>
            <person name="Saurin W."/>
            <person name="Scarpelli C."/>
            <person name="Wincker P."/>
            <person name="Lander E.S."/>
            <person name="Weissenbach J."/>
            <person name="Roest Crollius H."/>
        </authorList>
    </citation>
    <scope>NUCLEOTIDE SEQUENCE [LARGE SCALE GENOMIC DNA]</scope>
</reference>
<dbReference type="PROSITE" id="PS51376">
    <property type="entry name" value="DBB"/>
    <property type="match status" value="1"/>
</dbReference>
<dbReference type="STRING" id="99883.ENSTNIP00000016062"/>
<evidence type="ECO:0000256" key="1">
    <source>
        <dbReference type="ARBA" id="ARBA00022553"/>
    </source>
</evidence>
<feature type="region of interest" description="Disordered" evidence="2">
    <location>
        <begin position="521"/>
        <end position="543"/>
    </location>
</feature>
<evidence type="ECO:0000313" key="4">
    <source>
        <dbReference type="Ensembl" id="ENSTNIP00000016062.1"/>
    </source>
</evidence>
<dbReference type="InterPro" id="IPR041340">
    <property type="entry name" value="PIK3AP1_TIR"/>
</dbReference>
<feature type="domain" description="DBB" evidence="3">
    <location>
        <begin position="184"/>
        <end position="320"/>
    </location>
</feature>
<feature type="compositionally biased region" description="Polar residues" evidence="2">
    <location>
        <begin position="723"/>
        <end position="732"/>
    </location>
</feature>
<dbReference type="GeneTree" id="ENSGT00390000008787"/>
<proteinExistence type="predicted"/>
<dbReference type="OMA" id="YYTSMGE"/>
<name>H3D6C2_TETNG</name>
<dbReference type="GO" id="GO:0005829">
    <property type="term" value="C:cytosol"/>
    <property type="evidence" value="ECO:0007669"/>
    <property type="project" value="TreeGrafter"/>
</dbReference>
<feature type="compositionally biased region" description="Pro residues" evidence="2">
    <location>
        <begin position="781"/>
        <end position="790"/>
    </location>
</feature>
<sequence>MATTAANPADELLILYTANAYEWATYLQQILKVSRKFRKASVVLYAVSPADQLHGYNFENFQSCKCVLVLVSEELLNMLQLHEELQGGLHKLFYPPQRVVALLCGVSEEDVPRNIFEDWQSWRKVSTEDRPAVYISAIFKSVTEKEGVALVEETERVQEDEEQTRKDNLTKKETSATYNACLTIQPNRILCGEQEKLFIIFAHQLNIQASAEVEFLSENGDAKRVPGTLENEYTISVTSPDMPAGVVSLTMYTDLSSVSLGPVTYYTSMGEVSRYLEKAVDPVTFLCQAFNLTSSMTESLDDMLTESLKSKMPAPSFQLFGIRQIEEHNMESYQRKEELPTLLHFAARYGLKKLTTVLLQCPGALQAYSVMNKHGDYPNTLAEKSGFLDLRQFMDEYVETAAILKSHFEEAINTDEDAEVYELMSATSEDIMMKYSSCSEDIYESMLGIDPECAEDLYEVMSAVNENPEEEHEESDHLKTETEEEEENEFLGVVEEEEDPYSLTPEDIYDTVDTNETYSPVSVIHNRPPAPIPRPEQEPKPEQPVICRDHAGKTQKVPNKPFVSTHLAQPGVQPLSPVYDPFAGMKTPGQRQLISLQERVKVGEITVDEAVQEFKAWQFDHKQRASSIRYQHENLKQLRESITRRHKERQKPGKELDYEISAPLQRSLYWGASVTPERAVYEPLPKAAPPPPNATPQVIQRDTWKTGSISSTSSTESNRLSTHSTFSYSSGTDPDFEDIAEISPPPPRPPRSPNAMALNSPPRIPPRIPESRGPAQSHQASPPPVPRRLR</sequence>
<dbReference type="InParanoid" id="H3D6C2"/>
<dbReference type="GO" id="GO:0036312">
    <property type="term" value="F:phosphatidylinositol 3-kinase regulatory subunit binding"/>
    <property type="evidence" value="ECO:0007669"/>
    <property type="project" value="TreeGrafter"/>
</dbReference>
<dbReference type="Pfam" id="PF18567">
    <property type="entry name" value="TIR_3"/>
    <property type="match status" value="1"/>
</dbReference>
<protein>
    <submittedName>
        <fullName evidence="4">Phosphoinositide-3-kinase adaptor protein 1</fullName>
    </submittedName>
</protein>
<evidence type="ECO:0000256" key="2">
    <source>
        <dbReference type="SAM" id="MobiDB-lite"/>
    </source>
</evidence>
<dbReference type="Gene3D" id="3.40.50.10140">
    <property type="entry name" value="Toll/interleukin-1 receptor homology (TIR) domain"/>
    <property type="match status" value="1"/>
</dbReference>
<dbReference type="Proteomes" id="UP000007303">
    <property type="component" value="Unassembled WGS sequence"/>
</dbReference>
<keyword evidence="5" id="KW-1185">Reference proteome</keyword>
<dbReference type="PANTHER" id="PTHR16267">
    <property type="entry name" value="BANK1/PIK3AP1 FAMILY MEMBER"/>
    <property type="match status" value="1"/>
</dbReference>
<dbReference type="InterPro" id="IPR052446">
    <property type="entry name" value="B-cell_PI3K-Signaling_Adptrs"/>
</dbReference>
<dbReference type="InterPro" id="IPR035897">
    <property type="entry name" value="Toll_tir_struct_dom_sf"/>
</dbReference>
<evidence type="ECO:0000259" key="3">
    <source>
        <dbReference type="PROSITE" id="PS51376"/>
    </source>
</evidence>
<dbReference type="InterPro" id="IPR017893">
    <property type="entry name" value="DBB_domain"/>
</dbReference>
<feature type="region of interest" description="Disordered" evidence="2">
    <location>
        <begin position="682"/>
        <end position="790"/>
    </location>
</feature>
<feature type="compositionally biased region" description="Low complexity" evidence="2">
    <location>
        <begin position="705"/>
        <end position="722"/>
    </location>
</feature>
<dbReference type="FunCoup" id="H3D6C2">
    <property type="interactions" value="543"/>
</dbReference>
<organism evidence="4 5">
    <name type="scientific">Tetraodon nigroviridis</name>
    <name type="common">Spotted green pufferfish</name>
    <name type="synonym">Chelonodon nigroviridis</name>
    <dbReference type="NCBI Taxonomy" id="99883"/>
    <lineage>
        <taxon>Eukaryota</taxon>
        <taxon>Metazoa</taxon>
        <taxon>Chordata</taxon>
        <taxon>Craniata</taxon>
        <taxon>Vertebrata</taxon>
        <taxon>Euteleostomi</taxon>
        <taxon>Actinopterygii</taxon>
        <taxon>Neopterygii</taxon>
        <taxon>Teleostei</taxon>
        <taxon>Neoteleostei</taxon>
        <taxon>Acanthomorphata</taxon>
        <taxon>Eupercaria</taxon>
        <taxon>Tetraodontiformes</taxon>
        <taxon>Tetradontoidea</taxon>
        <taxon>Tetraodontidae</taxon>
        <taxon>Tetraodon</taxon>
    </lineage>
</organism>
<dbReference type="PANTHER" id="PTHR16267:SF12">
    <property type="entry name" value="PHOSPHOINOSITIDE 3-KINASE ADAPTER PROTEIN 1"/>
    <property type="match status" value="1"/>
</dbReference>
<reference evidence="4" key="3">
    <citation type="submission" date="2025-09" db="UniProtKB">
        <authorList>
            <consortium name="Ensembl"/>
        </authorList>
    </citation>
    <scope>IDENTIFICATION</scope>
</reference>
<dbReference type="Pfam" id="PF14545">
    <property type="entry name" value="DBB"/>
    <property type="match status" value="1"/>
</dbReference>
<reference evidence="4" key="2">
    <citation type="submission" date="2025-08" db="UniProtKB">
        <authorList>
            <consortium name="Ensembl"/>
        </authorList>
    </citation>
    <scope>IDENTIFICATION</scope>
</reference>
<evidence type="ECO:0000313" key="5">
    <source>
        <dbReference type="Proteomes" id="UP000007303"/>
    </source>
</evidence>
<accession>H3D6C2</accession>
<feature type="compositionally biased region" description="Pro residues" evidence="2">
    <location>
        <begin position="743"/>
        <end position="752"/>
    </location>
</feature>
<dbReference type="AlphaFoldDB" id="H3D6C2"/>